<dbReference type="InterPro" id="IPR017475">
    <property type="entry name" value="EPS_sugar_tfrase"/>
</dbReference>
<dbReference type="Pfam" id="PF02397">
    <property type="entry name" value="Bac_transf"/>
    <property type="match status" value="1"/>
</dbReference>
<dbReference type="GO" id="GO:0016780">
    <property type="term" value="F:phosphotransferase activity, for other substituted phosphate groups"/>
    <property type="evidence" value="ECO:0007669"/>
    <property type="project" value="TreeGrafter"/>
</dbReference>
<comment type="caution">
    <text evidence="11">The sequence shown here is derived from an EMBL/GenBank/DDBJ whole genome shotgun (WGS) entry which is preliminary data.</text>
</comment>
<proteinExistence type="inferred from homology"/>
<feature type="transmembrane region" description="Helical" evidence="9">
    <location>
        <begin position="86"/>
        <end position="110"/>
    </location>
</feature>
<dbReference type="InterPro" id="IPR003362">
    <property type="entry name" value="Bact_transf"/>
</dbReference>
<evidence type="ECO:0000256" key="8">
    <source>
        <dbReference type="ARBA" id="ARBA00023136"/>
    </source>
</evidence>
<dbReference type="GO" id="GO:0005886">
    <property type="term" value="C:plasma membrane"/>
    <property type="evidence" value="ECO:0007669"/>
    <property type="project" value="UniProtKB-SubCell"/>
</dbReference>
<dbReference type="EMBL" id="DTDV01000019">
    <property type="protein sequence ID" value="HGK24224.1"/>
    <property type="molecule type" value="Genomic_DNA"/>
</dbReference>
<sequence>MEKQRLNALFVLILFVLDLTLLSLALPIAYNLRFNLLSRVSYFYVEPNEAPQFFPYYLTVSIVLTILWIILLVFSKAYNFKNLFSYYPVVNAITLGVFIVSSLSFFYRGFSYSRLVFILTWGVALLLTFLSRLVLYILRLTILGKKPLRILIIGNNEFARSIISSQRNRNYTEYETIDRENLDFSDLEKIVSEKDIQEIIVAGKISDDELLKLVSLKRKRSISIKVVPEGYLIFAKRISFDEISGIPLLEIELSALEGFQGYIKEALDFVLGTLGLIVFSPLFLIIAILIKLDSPGPVFYKHLRVGRYGKPFYLWKFRTMYKDADKILDKYPELKKEFEKEFKLKNDPRVTKVGKFLRKFSLDEIPQIFNILKGEMSVVGPRPVTYKELEKYGEYAEEILRVKPGLTGLWQVSGRSDVDYSQRIKFDLYYIQNWSILLDIKIILKTIPSVLFGKGAY</sequence>
<feature type="transmembrane region" description="Helical" evidence="9">
    <location>
        <begin position="269"/>
        <end position="290"/>
    </location>
</feature>
<dbReference type="PANTHER" id="PTHR30576:SF4">
    <property type="entry name" value="UNDECAPRENYL-PHOSPHATE GALACTOSE PHOSPHOTRANSFERASE"/>
    <property type="match status" value="1"/>
</dbReference>
<evidence type="ECO:0000256" key="5">
    <source>
        <dbReference type="ARBA" id="ARBA00022679"/>
    </source>
</evidence>
<dbReference type="PANTHER" id="PTHR30576">
    <property type="entry name" value="COLANIC BIOSYNTHESIS UDP-GLUCOSE LIPID CARRIER TRANSFERASE"/>
    <property type="match status" value="1"/>
</dbReference>
<feature type="domain" description="Bacterial sugar transferase" evidence="10">
    <location>
        <begin position="264"/>
        <end position="451"/>
    </location>
</feature>
<evidence type="ECO:0000256" key="4">
    <source>
        <dbReference type="ARBA" id="ARBA00022475"/>
    </source>
</evidence>
<evidence type="ECO:0000256" key="3">
    <source>
        <dbReference type="ARBA" id="ARBA00006464"/>
    </source>
</evidence>
<comment type="similarity">
    <text evidence="3">Belongs to the bacterial sugar transferase family.</text>
</comment>
<keyword evidence="8 9" id="KW-0472">Membrane</keyword>
<evidence type="ECO:0000256" key="2">
    <source>
        <dbReference type="ARBA" id="ARBA00004236"/>
    </source>
</evidence>
<dbReference type="NCBIfam" id="TIGR03025">
    <property type="entry name" value="EPS_sugtrans"/>
    <property type="match status" value="1"/>
</dbReference>
<evidence type="ECO:0000313" key="11">
    <source>
        <dbReference type="EMBL" id="HGK24224.1"/>
    </source>
</evidence>
<keyword evidence="6 9" id="KW-0812">Transmembrane</keyword>
<protein>
    <submittedName>
        <fullName evidence="11">Sugar transferase</fullName>
    </submittedName>
</protein>
<evidence type="ECO:0000256" key="7">
    <source>
        <dbReference type="ARBA" id="ARBA00022989"/>
    </source>
</evidence>
<feature type="transmembrane region" description="Helical" evidence="9">
    <location>
        <begin position="54"/>
        <end position="74"/>
    </location>
</feature>
<evidence type="ECO:0000256" key="9">
    <source>
        <dbReference type="SAM" id="Phobius"/>
    </source>
</evidence>
<reference evidence="11" key="1">
    <citation type="journal article" date="2020" name="mSystems">
        <title>Genome- and Community-Level Interaction Insights into Carbon Utilization and Element Cycling Functions of Hydrothermarchaeota in Hydrothermal Sediment.</title>
        <authorList>
            <person name="Zhou Z."/>
            <person name="Liu Y."/>
            <person name="Xu W."/>
            <person name="Pan J."/>
            <person name="Luo Z.H."/>
            <person name="Li M."/>
        </authorList>
    </citation>
    <scope>NUCLEOTIDE SEQUENCE [LARGE SCALE GENOMIC DNA]</scope>
    <source>
        <strain evidence="11">SpSt-70</strain>
    </source>
</reference>
<evidence type="ECO:0000259" key="10">
    <source>
        <dbReference type="Pfam" id="PF02397"/>
    </source>
</evidence>
<keyword evidence="5 11" id="KW-0808">Transferase</keyword>
<keyword evidence="7 9" id="KW-1133">Transmembrane helix</keyword>
<accession>A0A7V3ZJN8</accession>
<evidence type="ECO:0000256" key="6">
    <source>
        <dbReference type="ARBA" id="ARBA00022692"/>
    </source>
</evidence>
<organism evidence="11">
    <name type="scientific">Dictyoglomus thermophilum</name>
    <dbReference type="NCBI Taxonomy" id="14"/>
    <lineage>
        <taxon>Bacteria</taxon>
        <taxon>Pseudomonadati</taxon>
        <taxon>Dictyoglomota</taxon>
        <taxon>Dictyoglomia</taxon>
        <taxon>Dictyoglomales</taxon>
        <taxon>Dictyoglomaceae</taxon>
        <taxon>Dictyoglomus</taxon>
    </lineage>
</organism>
<name>A0A7V3ZJN8_DICTH</name>
<dbReference type="AlphaFoldDB" id="A0A7V3ZJN8"/>
<comment type="subcellular location">
    <subcellularLocation>
        <location evidence="2">Cell membrane</location>
    </subcellularLocation>
    <subcellularLocation>
        <location evidence="1">Membrane</location>
        <topology evidence="1">Multi-pass membrane protein</topology>
    </subcellularLocation>
</comment>
<dbReference type="Gene3D" id="3.40.50.720">
    <property type="entry name" value="NAD(P)-binding Rossmann-like Domain"/>
    <property type="match status" value="1"/>
</dbReference>
<gene>
    <name evidence="11" type="ORF">ENU78_07340</name>
</gene>
<keyword evidence="4" id="KW-1003">Cell membrane</keyword>
<evidence type="ECO:0000256" key="1">
    <source>
        <dbReference type="ARBA" id="ARBA00004141"/>
    </source>
</evidence>
<feature type="transmembrane region" description="Helical" evidence="9">
    <location>
        <begin position="116"/>
        <end position="138"/>
    </location>
</feature>
<feature type="transmembrane region" description="Helical" evidence="9">
    <location>
        <begin position="7"/>
        <end position="30"/>
    </location>
</feature>
<dbReference type="OMA" id="ASFWTFG"/>
<dbReference type="RefSeq" id="WP_012548354.1">
    <property type="nucleotide sequence ID" value="NZ_VTFL01000003.1"/>
</dbReference>